<evidence type="ECO:0000313" key="15">
    <source>
        <dbReference type="EMBL" id="TNN63193.1"/>
    </source>
</evidence>
<dbReference type="AlphaFoldDB" id="A0A4Z2HDV3"/>
<comment type="caution">
    <text evidence="15">The sequence shown here is derived from an EMBL/GenBank/DDBJ whole genome shotgun (WGS) entry which is preliminary data.</text>
</comment>
<evidence type="ECO:0000256" key="13">
    <source>
        <dbReference type="ARBA" id="ARBA00031368"/>
    </source>
</evidence>
<evidence type="ECO:0000256" key="11">
    <source>
        <dbReference type="ARBA" id="ARBA00023128"/>
    </source>
</evidence>
<keyword evidence="11" id="KW-0496">Mitochondrion</keyword>
<evidence type="ECO:0000256" key="1">
    <source>
        <dbReference type="ARBA" id="ARBA00003195"/>
    </source>
</evidence>
<evidence type="ECO:0000256" key="9">
    <source>
        <dbReference type="ARBA" id="ARBA00022946"/>
    </source>
</evidence>
<accession>A0A4Z2HDV3</accession>
<evidence type="ECO:0000256" key="4">
    <source>
        <dbReference type="ARBA" id="ARBA00011533"/>
    </source>
</evidence>
<keyword evidence="12" id="KW-0472">Membrane</keyword>
<dbReference type="OrthoDB" id="6241903at2759"/>
<comment type="subcellular location">
    <subcellularLocation>
        <location evidence="2">Mitochondrion inner membrane</location>
        <topology evidence="2">Peripheral membrane protein</topology>
        <orientation evidence="2">Matrix side</orientation>
    </subcellularLocation>
</comment>
<dbReference type="InterPro" id="IPR026627">
    <property type="entry name" value="NDUFB2_animal"/>
</dbReference>
<dbReference type="PANTHER" id="PTHR15223:SF1">
    <property type="entry name" value="NADH DEHYDROGENASE [UBIQUINONE] 1 BETA SUBCOMPLEX SUBUNIT 2, MITOCHONDRIAL"/>
    <property type="match status" value="1"/>
</dbReference>
<dbReference type="EMBL" id="SRLO01000279">
    <property type="protein sequence ID" value="TNN63193.1"/>
    <property type="molecule type" value="Genomic_DNA"/>
</dbReference>
<protein>
    <recommendedName>
        <fullName evidence="5">NADH dehydrogenase [ubiquinone] 1 beta subcomplex subunit 2, mitochondrial</fullName>
    </recommendedName>
    <alternativeName>
        <fullName evidence="13">Complex I-AGGG</fullName>
    </alternativeName>
    <alternativeName>
        <fullName evidence="14">NADH-ubiquinone oxidoreductase AGGG subunit</fullName>
    </alternativeName>
</protein>
<keyword evidence="15" id="KW-0830">Ubiquinone</keyword>
<keyword evidence="6" id="KW-0813">Transport</keyword>
<dbReference type="PANTHER" id="PTHR15223">
    <property type="entry name" value="NADH-UBIQUINONE OXIDOREDUCTASE AGGG SUBUNIT"/>
    <property type="match status" value="1"/>
</dbReference>
<dbReference type="GO" id="GO:0005743">
    <property type="term" value="C:mitochondrial inner membrane"/>
    <property type="evidence" value="ECO:0007669"/>
    <property type="project" value="UniProtKB-SubCell"/>
</dbReference>
<evidence type="ECO:0000256" key="5">
    <source>
        <dbReference type="ARBA" id="ARBA00014585"/>
    </source>
</evidence>
<comment type="subunit">
    <text evidence="4">Complex I is composed of 45 different subunits.</text>
</comment>
<evidence type="ECO:0000256" key="10">
    <source>
        <dbReference type="ARBA" id="ARBA00022982"/>
    </source>
</evidence>
<evidence type="ECO:0000256" key="3">
    <source>
        <dbReference type="ARBA" id="ARBA00005923"/>
    </source>
</evidence>
<dbReference type="GO" id="GO:0045271">
    <property type="term" value="C:respiratory chain complex I"/>
    <property type="evidence" value="ECO:0007669"/>
    <property type="project" value="InterPro"/>
</dbReference>
<comment type="function">
    <text evidence="1">Accessory subunit of the mitochondrial membrane respiratory chain NADH dehydrogenase (Complex I), that is believed not to be involved in catalysis. Complex I functions in the transfer of electrons from NADH to the respiratory chain. The immediate electron acceptor for the enzyme is believed to be ubiquinone.</text>
</comment>
<evidence type="ECO:0000313" key="16">
    <source>
        <dbReference type="Proteomes" id="UP000314294"/>
    </source>
</evidence>
<gene>
    <name evidence="15" type="primary">NDUFB2</name>
    <name evidence="15" type="ORF">EYF80_026657</name>
</gene>
<keyword evidence="9" id="KW-0809">Transit peptide</keyword>
<proteinExistence type="inferred from homology"/>
<keyword evidence="7" id="KW-0679">Respiratory chain</keyword>
<evidence type="ECO:0000256" key="6">
    <source>
        <dbReference type="ARBA" id="ARBA00022448"/>
    </source>
</evidence>
<keyword evidence="10" id="KW-0249">Electron transport</keyword>
<evidence type="ECO:0000256" key="8">
    <source>
        <dbReference type="ARBA" id="ARBA00022792"/>
    </source>
</evidence>
<evidence type="ECO:0000256" key="14">
    <source>
        <dbReference type="ARBA" id="ARBA00031736"/>
    </source>
</evidence>
<dbReference type="Proteomes" id="UP000314294">
    <property type="component" value="Unassembled WGS sequence"/>
</dbReference>
<evidence type="ECO:0000256" key="2">
    <source>
        <dbReference type="ARBA" id="ARBA00004443"/>
    </source>
</evidence>
<name>A0A4Z2HDV3_9TELE</name>
<sequence length="172" mass="19068">MRIRAGPLQTRNRWRTGILGFLFEINLGEEDGGKSLARRVTVTVTRFQTETIVDGCGGRGGENGPRRVFGEDGGLSVTDHRVFGRALGILRTGGQLLRRSTQKITTRKAGDGPHIEAQYRAYPQITKNQKLQSEILSGAMWVTSPGRTPLHGQMRSSESQRTMKNKIKYLTG</sequence>
<comment type="similarity">
    <text evidence="3">Belongs to the complex I NDUFB2 subunit family.</text>
</comment>
<evidence type="ECO:0000256" key="12">
    <source>
        <dbReference type="ARBA" id="ARBA00023136"/>
    </source>
</evidence>
<organism evidence="15 16">
    <name type="scientific">Liparis tanakae</name>
    <name type="common">Tanaka's snailfish</name>
    <dbReference type="NCBI Taxonomy" id="230148"/>
    <lineage>
        <taxon>Eukaryota</taxon>
        <taxon>Metazoa</taxon>
        <taxon>Chordata</taxon>
        <taxon>Craniata</taxon>
        <taxon>Vertebrata</taxon>
        <taxon>Euteleostomi</taxon>
        <taxon>Actinopterygii</taxon>
        <taxon>Neopterygii</taxon>
        <taxon>Teleostei</taxon>
        <taxon>Neoteleostei</taxon>
        <taxon>Acanthomorphata</taxon>
        <taxon>Eupercaria</taxon>
        <taxon>Perciformes</taxon>
        <taxon>Cottioidei</taxon>
        <taxon>Cottales</taxon>
        <taxon>Liparidae</taxon>
        <taxon>Liparis</taxon>
    </lineage>
</organism>
<evidence type="ECO:0000256" key="7">
    <source>
        <dbReference type="ARBA" id="ARBA00022660"/>
    </source>
</evidence>
<keyword evidence="8" id="KW-0999">Mitochondrion inner membrane</keyword>
<dbReference type="GO" id="GO:0032981">
    <property type="term" value="P:mitochondrial respiratory chain complex I assembly"/>
    <property type="evidence" value="ECO:0007669"/>
    <property type="project" value="TreeGrafter"/>
</dbReference>
<keyword evidence="16" id="KW-1185">Reference proteome</keyword>
<reference evidence="15 16" key="1">
    <citation type="submission" date="2019-03" db="EMBL/GenBank/DDBJ databases">
        <title>First draft genome of Liparis tanakae, snailfish: a comprehensive survey of snailfish specific genes.</title>
        <authorList>
            <person name="Kim W."/>
            <person name="Song I."/>
            <person name="Jeong J.-H."/>
            <person name="Kim D."/>
            <person name="Kim S."/>
            <person name="Ryu S."/>
            <person name="Song J.Y."/>
            <person name="Lee S.K."/>
        </authorList>
    </citation>
    <scope>NUCLEOTIDE SEQUENCE [LARGE SCALE GENOMIC DNA]</scope>
    <source>
        <tissue evidence="15">Muscle</tissue>
    </source>
</reference>